<sequence>METGVRTRAALPARIPLPVLTNATGTRGFARTVAISGTTTSTVTRIVATDVETETARRPPTIAARNARTVTMASAA</sequence>
<protein>
    <submittedName>
        <fullName evidence="1">Uncharacterized protein</fullName>
    </submittedName>
</protein>
<dbReference type="EMBL" id="JAIWYP010000002">
    <property type="protein sequence ID" value="KAH3875439.1"/>
    <property type="molecule type" value="Genomic_DNA"/>
</dbReference>
<accession>A0A9D4MGU9</accession>
<organism evidence="1 2">
    <name type="scientific">Dreissena polymorpha</name>
    <name type="common">Zebra mussel</name>
    <name type="synonym">Mytilus polymorpha</name>
    <dbReference type="NCBI Taxonomy" id="45954"/>
    <lineage>
        <taxon>Eukaryota</taxon>
        <taxon>Metazoa</taxon>
        <taxon>Spiralia</taxon>
        <taxon>Lophotrochozoa</taxon>
        <taxon>Mollusca</taxon>
        <taxon>Bivalvia</taxon>
        <taxon>Autobranchia</taxon>
        <taxon>Heteroconchia</taxon>
        <taxon>Euheterodonta</taxon>
        <taxon>Imparidentia</taxon>
        <taxon>Neoheterodontei</taxon>
        <taxon>Myida</taxon>
        <taxon>Dreissenoidea</taxon>
        <taxon>Dreissenidae</taxon>
        <taxon>Dreissena</taxon>
    </lineage>
</organism>
<name>A0A9D4MGU9_DREPO</name>
<comment type="caution">
    <text evidence="1">The sequence shown here is derived from an EMBL/GenBank/DDBJ whole genome shotgun (WGS) entry which is preliminary data.</text>
</comment>
<proteinExistence type="predicted"/>
<keyword evidence="2" id="KW-1185">Reference proteome</keyword>
<dbReference type="Proteomes" id="UP000828390">
    <property type="component" value="Unassembled WGS sequence"/>
</dbReference>
<evidence type="ECO:0000313" key="2">
    <source>
        <dbReference type="Proteomes" id="UP000828390"/>
    </source>
</evidence>
<reference evidence="1" key="1">
    <citation type="journal article" date="2019" name="bioRxiv">
        <title>The Genome of the Zebra Mussel, Dreissena polymorpha: A Resource for Invasive Species Research.</title>
        <authorList>
            <person name="McCartney M.A."/>
            <person name="Auch B."/>
            <person name="Kono T."/>
            <person name="Mallez S."/>
            <person name="Zhang Y."/>
            <person name="Obille A."/>
            <person name="Becker A."/>
            <person name="Abrahante J.E."/>
            <person name="Garbe J."/>
            <person name="Badalamenti J.P."/>
            <person name="Herman A."/>
            <person name="Mangelson H."/>
            <person name="Liachko I."/>
            <person name="Sullivan S."/>
            <person name="Sone E.D."/>
            <person name="Koren S."/>
            <person name="Silverstein K.A.T."/>
            <person name="Beckman K.B."/>
            <person name="Gohl D.M."/>
        </authorList>
    </citation>
    <scope>NUCLEOTIDE SEQUENCE</scope>
    <source>
        <strain evidence="1">Duluth1</strain>
        <tissue evidence="1">Whole animal</tissue>
    </source>
</reference>
<evidence type="ECO:0000313" key="1">
    <source>
        <dbReference type="EMBL" id="KAH3875439.1"/>
    </source>
</evidence>
<reference evidence="1" key="2">
    <citation type="submission" date="2020-11" db="EMBL/GenBank/DDBJ databases">
        <authorList>
            <person name="McCartney M.A."/>
            <person name="Auch B."/>
            <person name="Kono T."/>
            <person name="Mallez S."/>
            <person name="Becker A."/>
            <person name="Gohl D.M."/>
            <person name="Silverstein K.A.T."/>
            <person name="Koren S."/>
            <person name="Bechman K.B."/>
            <person name="Herman A."/>
            <person name="Abrahante J.E."/>
            <person name="Garbe J."/>
        </authorList>
    </citation>
    <scope>NUCLEOTIDE SEQUENCE</scope>
    <source>
        <strain evidence="1">Duluth1</strain>
        <tissue evidence="1">Whole animal</tissue>
    </source>
</reference>
<gene>
    <name evidence="1" type="ORF">DPMN_038705</name>
</gene>
<dbReference type="AlphaFoldDB" id="A0A9D4MGU9"/>